<keyword evidence="3" id="KW-1003">Cell membrane</keyword>
<feature type="transmembrane region" description="Helical" evidence="7">
    <location>
        <begin position="26"/>
        <end position="44"/>
    </location>
</feature>
<evidence type="ECO:0000256" key="5">
    <source>
        <dbReference type="ARBA" id="ARBA00022989"/>
    </source>
</evidence>
<dbReference type="InterPro" id="IPR020846">
    <property type="entry name" value="MFS_dom"/>
</dbReference>
<proteinExistence type="predicted"/>
<dbReference type="PRINTS" id="PR01035">
    <property type="entry name" value="TCRTETA"/>
</dbReference>
<evidence type="ECO:0000256" key="2">
    <source>
        <dbReference type="ARBA" id="ARBA00022448"/>
    </source>
</evidence>
<feature type="transmembrane region" description="Helical" evidence="7">
    <location>
        <begin position="301"/>
        <end position="319"/>
    </location>
</feature>
<keyword evidence="5 7" id="KW-1133">Transmembrane helix</keyword>
<protein>
    <submittedName>
        <fullName evidence="9">MFS transporter</fullName>
    </submittedName>
</protein>
<feature type="transmembrane region" description="Helical" evidence="7">
    <location>
        <begin position="325"/>
        <end position="347"/>
    </location>
</feature>
<name>A0A7C1JKC1_9CHLR</name>
<dbReference type="GO" id="GO:0022857">
    <property type="term" value="F:transmembrane transporter activity"/>
    <property type="evidence" value="ECO:0007669"/>
    <property type="project" value="InterPro"/>
</dbReference>
<feature type="transmembrane region" description="Helical" evidence="7">
    <location>
        <begin position="391"/>
        <end position="409"/>
    </location>
</feature>
<feature type="transmembrane region" description="Helical" evidence="7">
    <location>
        <begin position="185"/>
        <end position="203"/>
    </location>
</feature>
<dbReference type="PANTHER" id="PTHR43414">
    <property type="entry name" value="MULTIDRUG RESISTANCE PROTEIN MDTG"/>
    <property type="match status" value="1"/>
</dbReference>
<reference evidence="9" key="1">
    <citation type="journal article" date="2020" name="mSystems">
        <title>Genome- and Community-Level Interaction Insights into Carbon Utilization and Element Cycling Functions of Hydrothermarchaeota in Hydrothermal Sediment.</title>
        <authorList>
            <person name="Zhou Z."/>
            <person name="Liu Y."/>
            <person name="Xu W."/>
            <person name="Pan J."/>
            <person name="Luo Z.H."/>
            <person name="Li M."/>
        </authorList>
    </citation>
    <scope>NUCLEOTIDE SEQUENCE [LARGE SCALE GENOMIC DNA]</scope>
    <source>
        <strain evidence="9">SpSt-289</strain>
    </source>
</reference>
<gene>
    <name evidence="9" type="ORF">ENQ20_19275</name>
</gene>
<dbReference type="PANTHER" id="PTHR43414:SF6">
    <property type="entry name" value="MULTIDRUG RESISTANCE PROTEIN MDTG"/>
    <property type="match status" value="1"/>
</dbReference>
<dbReference type="AlphaFoldDB" id="A0A7C1JKC1"/>
<organism evidence="9">
    <name type="scientific">Caldilinea aerophila</name>
    <dbReference type="NCBI Taxonomy" id="133453"/>
    <lineage>
        <taxon>Bacteria</taxon>
        <taxon>Bacillati</taxon>
        <taxon>Chloroflexota</taxon>
        <taxon>Caldilineae</taxon>
        <taxon>Caldilineales</taxon>
        <taxon>Caldilineaceae</taxon>
        <taxon>Caldilinea</taxon>
    </lineage>
</organism>
<dbReference type="InterPro" id="IPR036259">
    <property type="entry name" value="MFS_trans_sf"/>
</dbReference>
<evidence type="ECO:0000313" key="9">
    <source>
        <dbReference type="EMBL" id="HDX33601.1"/>
    </source>
</evidence>
<dbReference type="SUPFAM" id="SSF103473">
    <property type="entry name" value="MFS general substrate transporter"/>
    <property type="match status" value="1"/>
</dbReference>
<evidence type="ECO:0000256" key="3">
    <source>
        <dbReference type="ARBA" id="ARBA00022475"/>
    </source>
</evidence>
<evidence type="ECO:0000256" key="1">
    <source>
        <dbReference type="ARBA" id="ARBA00004651"/>
    </source>
</evidence>
<accession>A0A7C1JKC1</accession>
<dbReference type="Pfam" id="PF07690">
    <property type="entry name" value="MFS_1"/>
    <property type="match status" value="1"/>
</dbReference>
<dbReference type="GO" id="GO:0005886">
    <property type="term" value="C:plasma membrane"/>
    <property type="evidence" value="ECO:0007669"/>
    <property type="project" value="UniProtKB-SubCell"/>
</dbReference>
<dbReference type="PROSITE" id="PS50850">
    <property type="entry name" value="MFS"/>
    <property type="match status" value="1"/>
</dbReference>
<keyword evidence="4 7" id="KW-0812">Transmembrane</keyword>
<feature type="transmembrane region" description="Helical" evidence="7">
    <location>
        <begin position="233"/>
        <end position="259"/>
    </location>
</feature>
<feature type="transmembrane region" description="Helical" evidence="7">
    <location>
        <begin position="265"/>
        <end position="289"/>
    </location>
</feature>
<dbReference type="EMBL" id="DSMG01000196">
    <property type="protein sequence ID" value="HDX33601.1"/>
    <property type="molecule type" value="Genomic_DNA"/>
</dbReference>
<comment type="subcellular location">
    <subcellularLocation>
        <location evidence="1">Cell membrane</location>
        <topology evidence="1">Multi-pass membrane protein</topology>
    </subcellularLocation>
</comment>
<evidence type="ECO:0000259" key="8">
    <source>
        <dbReference type="PROSITE" id="PS50850"/>
    </source>
</evidence>
<keyword evidence="2" id="KW-0813">Transport</keyword>
<sequence length="425" mass="44786">MQRKRLVLFQSHSSAPARPVDWRRNLIVLSVVQTFSTLGFGLIFPFLPLYVRELGVSTGGSLEFWAGMAFSMQALTMMIASPIWGVIADRSGRKLMLERATLGGAVLLAAMGFAQNAEQLVLLRALQGATTGVIAANNALVAAQTPKEQSGFALGVLNMARWIGVSGGPIVGGVLGEFFGFRESFWITGALLGIAGLAVVFLVEEDFRPVERSQRPGFWASYRALFATSQMRGLYALAFLRSLGATITLPFMALFVLMLNRGETAGATAMTGFIIGLSAFTSAASAVYLGRLGDRIGHGRVLVGSAIASALLYAPQVFVTSVWQLAVLQALSGVAMGGLIPSIAALMNLYAPTGGQGVTYGLDNSVQASGRVVAPMLAAALASWMGYHGVFAGAALFYAVAAVVAILITRRSPSFNPNLRPPGRG</sequence>
<comment type="caution">
    <text evidence="9">The sequence shown here is derived from an EMBL/GenBank/DDBJ whole genome shotgun (WGS) entry which is preliminary data.</text>
</comment>
<evidence type="ECO:0000256" key="6">
    <source>
        <dbReference type="ARBA" id="ARBA00023136"/>
    </source>
</evidence>
<keyword evidence="6 7" id="KW-0472">Membrane</keyword>
<feature type="domain" description="Major facilitator superfamily (MFS) profile" evidence="8">
    <location>
        <begin position="25"/>
        <end position="413"/>
    </location>
</feature>
<evidence type="ECO:0000256" key="4">
    <source>
        <dbReference type="ARBA" id="ARBA00022692"/>
    </source>
</evidence>
<feature type="transmembrane region" description="Helical" evidence="7">
    <location>
        <begin position="64"/>
        <end position="88"/>
    </location>
</feature>
<dbReference type="InterPro" id="IPR001958">
    <property type="entry name" value="Tet-R_TetA/multi-R_MdtG-like"/>
</dbReference>
<dbReference type="InterPro" id="IPR011701">
    <property type="entry name" value="MFS"/>
</dbReference>
<dbReference type="Gene3D" id="1.20.1250.20">
    <property type="entry name" value="MFS general substrate transporter like domains"/>
    <property type="match status" value="1"/>
</dbReference>
<evidence type="ECO:0000256" key="7">
    <source>
        <dbReference type="SAM" id="Phobius"/>
    </source>
</evidence>